<evidence type="ECO:0000256" key="6">
    <source>
        <dbReference type="ARBA" id="ARBA00022990"/>
    </source>
</evidence>
<dbReference type="Pfam" id="PF08911">
    <property type="entry name" value="NUP50"/>
    <property type="match status" value="1"/>
</dbReference>
<dbReference type="GO" id="GO:0015031">
    <property type="term" value="P:protein transport"/>
    <property type="evidence" value="ECO:0007669"/>
    <property type="project" value="UniProtKB-KW"/>
</dbReference>
<feature type="compositionally biased region" description="Acidic residues" evidence="10">
    <location>
        <begin position="24"/>
        <end position="33"/>
    </location>
</feature>
<dbReference type="AlphaFoldDB" id="B8LNN8"/>
<dbReference type="PROSITE" id="PS50196">
    <property type="entry name" value="RANBD1"/>
    <property type="match status" value="1"/>
</dbReference>
<keyword evidence="2" id="KW-0813">Transport</keyword>
<dbReference type="OMA" id="NMDKRGV"/>
<evidence type="ECO:0000256" key="7">
    <source>
        <dbReference type="ARBA" id="ARBA00023010"/>
    </source>
</evidence>
<dbReference type="EMBL" id="EF677446">
    <property type="protein sequence ID" value="ABR17268.1"/>
    <property type="molecule type" value="mRNA"/>
</dbReference>
<feature type="compositionally biased region" description="Polar residues" evidence="10">
    <location>
        <begin position="93"/>
        <end position="107"/>
    </location>
</feature>
<dbReference type="Gene3D" id="2.30.29.30">
    <property type="entry name" value="Pleckstrin-homology domain (PH domain)/Phosphotyrosine-binding domain (PTB)"/>
    <property type="match status" value="1"/>
</dbReference>
<dbReference type="SUPFAM" id="SSF50729">
    <property type="entry name" value="PH domain-like"/>
    <property type="match status" value="1"/>
</dbReference>
<dbReference type="Pfam" id="PF00638">
    <property type="entry name" value="Ran_BP1"/>
    <property type="match status" value="1"/>
</dbReference>
<dbReference type="CDD" id="cd13169">
    <property type="entry name" value="RanBD_NUP50_plant"/>
    <property type="match status" value="1"/>
</dbReference>
<dbReference type="InterPro" id="IPR015007">
    <property type="entry name" value="NUP2/50/61"/>
</dbReference>
<evidence type="ECO:0000259" key="11">
    <source>
        <dbReference type="PROSITE" id="PS50196"/>
    </source>
</evidence>
<feature type="region of interest" description="Disordered" evidence="10">
    <location>
        <begin position="449"/>
        <end position="469"/>
    </location>
</feature>
<evidence type="ECO:0000256" key="5">
    <source>
        <dbReference type="ARBA" id="ARBA00022927"/>
    </source>
</evidence>
<keyword evidence="9" id="KW-0539">Nucleus</keyword>
<accession>B8LNN8</accession>
<feature type="domain" description="RanBD1" evidence="11">
    <location>
        <begin position="330"/>
        <end position="447"/>
    </location>
</feature>
<evidence type="ECO:0000256" key="1">
    <source>
        <dbReference type="ARBA" id="ARBA00004567"/>
    </source>
</evidence>
<feature type="compositionally biased region" description="Basic and acidic residues" evidence="10">
    <location>
        <begin position="144"/>
        <end position="153"/>
    </location>
</feature>
<evidence type="ECO:0000256" key="2">
    <source>
        <dbReference type="ARBA" id="ARBA00022448"/>
    </source>
</evidence>
<evidence type="ECO:0000256" key="3">
    <source>
        <dbReference type="ARBA" id="ARBA00022737"/>
    </source>
</evidence>
<comment type="subcellular location">
    <subcellularLocation>
        <location evidence="1">Nucleus</location>
        <location evidence="1">Nuclear pore complex</location>
    </subcellularLocation>
</comment>
<proteinExistence type="evidence at transcript level"/>
<evidence type="ECO:0000256" key="9">
    <source>
        <dbReference type="ARBA" id="ARBA00023242"/>
    </source>
</evidence>
<feature type="region of interest" description="Disordered" evidence="10">
    <location>
        <begin position="1"/>
        <end position="228"/>
    </location>
</feature>
<keyword evidence="5" id="KW-0653">Protein transport</keyword>
<dbReference type="GO" id="GO:0051028">
    <property type="term" value="P:mRNA transport"/>
    <property type="evidence" value="ECO:0007669"/>
    <property type="project" value="UniProtKB-KW"/>
</dbReference>
<reference evidence="12" key="1">
    <citation type="submission" date="2007-06" db="EMBL/GenBank/DDBJ databases">
        <title>Full length cDNA sequences from Sitka Spruce (Picea sitchensis).</title>
        <authorList>
            <person name="Ralph S.G."/>
            <person name="Chun H.E."/>
            <person name="Liao N."/>
            <person name="Ali J."/>
            <person name="Reid K."/>
            <person name="Kolosova N."/>
            <person name="Cooper N."/>
            <person name="Cullis C."/>
            <person name="Jancsik S."/>
            <person name="Moore R."/>
            <person name="Mayo M."/>
            <person name="Wagner S."/>
            <person name="Holt R.A."/>
            <person name="Jones S.J.M."/>
            <person name="Marra M.A."/>
            <person name="Ritland C.E."/>
            <person name="Ritland K."/>
            <person name="Bohlmann J."/>
        </authorList>
    </citation>
    <scope>NUCLEOTIDE SEQUENCE</scope>
    <source>
        <tissue evidence="12">Green portion of the leader tissue</tissue>
    </source>
</reference>
<organism evidence="12">
    <name type="scientific">Picea sitchensis</name>
    <name type="common">Sitka spruce</name>
    <name type="synonym">Pinus sitchensis</name>
    <dbReference type="NCBI Taxonomy" id="3332"/>
    <lineage>
        <taxon>Eukaryota</taxon>
        <taxon>Viridiplantae</taxon>
        <taxon>Streptophyta</taxon>
        <taxon>Embryophyta</taxon>
        <taxon>Tracheophyta</taxon>
        <taxon>Spermatophyta</taxon>
        <taxon>Pinopsida</taxon>
        <taxon>Pinidae</taxon>
        <taxon>Conifers I</taxon>
        <taxon>Pinales</taxon>
        <taxon>Pinaceae</taxon>
        <taxon>Picea</taxon>
    </lineage>
</organism>
<protein>
    <recommendedName>
        <fullName evidence="11">RanBD1 domain-containing protein</fullName>
    </recommendedName>
</protein>
<evidence type="ECO:0000256" key="8">
    <source>
        <dbReference type="ARBA" id="ARBA00023132"/>
    </source>
</evidence>
<dbReference type="InterPro" id="IPR011993">
    <property type="entry name" value="PH-like_dom_sf"/>
</dbReference>
<keyword evidence="3" id="KW-0677">Repeat</keyword>
<evidence type="ECO:0000313" key="12">
    <source>
        <dbReference type="EMBL" id="ABR17268.1"/>
    </source>
</evidence>
<keyword evidence="7" id="KW-0811">Translocation</keyword>
<dbReference type="GO" id="GO:0005643">
    <property type="term" value="C:nuclear pore"/>
    <property type="evidence" value="ECO:0007669"/>
    <property type="project" value="UniProtKB-SubCell"/>
</dbReference>
<dbReference type="PANTHER" id="PTHR23138">
    <property type="entry name" value="RAN BINDING PROTEIN"/>
    <property type="match status" value="1"/>
</dbReference>
<dbReference type="InterPro" id="IPR045255">
    <property type="entry name" value="RanBP1-like"/>
</dbReference>
<dbReference type="InterPro" id="IPR045207">
    <property type="entry name" value="RanBD_NUP50_plant"/>
</dbReference>
<dbReference type="SMART" id="SM00160">
    <property type="entry name" value="RanBD"/>
    <property type="match status" value="1"/>
</dbReference>
<keyword evidence="8" id="KW-0906">Nuclear pore complex</keyword>
<sequence>MGDTENALPSSKKRVAGRQLSRDDDPDAEEDVSGQEVGTFQRASEEVLASRRIVKVRRNPTTSGGAANPFAALRLVPPPAPSSAAGETVAKSPETTLSTASSEQPSIVQEEDVPKAEDDTNIRENPNEATEVPELKAVDATVNEAKEIPETKLVDANVNEDDLKDKEEAQLEPTKASKENGEETKDGPEESVDTQPVEAIESKEPNKEESPREVPKDGTPEKEPSAAVNSFQQLSGTRNAFTGISGTGFSSSSFSFGLFSKAGDSNTAPFGSAFSPGTFSGTGSFLGAKAPASNGTSPSSTSNGGASVQLFGGPTTDNVTISGSGLTALQEVPVETGEEKENAVFTADAALFEYISGGWKERGKGELKVNVSATETGKARLVMRSKGNYRLVLNANLFPDMKLTSMDKRGISFACMNSASESKAGLSTFALKFRDSSMVEEFQRAVEAHKGRLSGNLKTPENSPKASED</sequence>
<dbReference type="InterPro" id="IPR000156">
    <property type="entry name" value="Ran_bind_dom"/>
</dbReference>
<evidence type="ECO:0000256" key="10">
    <source>
        <dbReference type="SAM" id="MobiDB-lite"/>
    </source>
</evidence>
<feature type="compositionally biased region" description="Polar residues" evidence="10">
    <location>
        <begin position="456"/>
        <end position="469"/>
    </location>
</feature>
<name>B8LNN8_PICSI</name>
<feature type="compositionally biased region" description="Basic and acidic residues" evidence="10">
    <location>
        <begin position="161"/>
        <end position="188"/>
    </location>
</feature>
<dbReference type="PANTHER" id="PTHR23138:SF142">
    <property type="entry name" value="RAN-BINDING PROTEIN 3B-RELATED"/>
    <property type="match status" value="1"/>
</dbReference>
<feature type="compositionally biased region" description="Basic and acidic residues" evidence="10">
    <location>
        <begin position="112"/>
        <end position="126"/>
    </location>
</feature>
<evidence type="ECO:0000256" key="4">
    <source>
        <dbReference type="ARBA" id="ARBA00022816"/>
    </source>
</evidence>
<keyword evidence="4" id="KW-0509">mRNA transport</keyword>
<keyword evidence="6" id="KW-0007">Acetylation</keyword>
<feature type="compositionally biased region" description="Basic and acidic residues" evidence="10">
    <location>
        <begin position="200"/>
        <end position="224"/>
    </location>
</feature>